<reference evidence="8 9" key="1">
    <citation type="submission" date="2023-10" db="EMBL/GenBank/DDBJ databases">
        <title>Pseudomonas otitidis isolated from a paediatric patient with cystic fibrosis in Chile.</title>
        <authorList>
            <person name="Amsteins-Romero L."/>
            <person name="Opazo-Capurro A."/>
            <person name="Matus-Kohler M."/>
            <person name="Gonzalez-Rocha G."/>
        </authorList>
    </citation>
    <scope>NUCLEOTIDE SEQUENCE [LARGE SCALE GENOMIC DNA]</scope>
    <source>
        <strain evidence="8 9">P-714</strain>
    </source>
</reference>
<feature type="transmembrane region" description="Helical" evidence="5">
    <location>
        <begin position="151"/>
        <end position="168"/>
    </location>
</feature>
<accession>A0ABU3XLW4</accession>
<feature type="transmembrane region" description="Helical" evidence="5">
    <location>
        <begin position="15"/>
        <end position="37"/>
    </location>
</feature>
<comment type="subcellular location">
    <subcellularLocation>
        <location evidence="1">Membrane</location>
        <topology evidence="1">Multi-pass membrane protein</topology>
    </subcellularLocation>
</comment>
<evidence type="ECO:0000256" key="4">
    <source>
        <dbReference type="ARBA" id="ARBA00023136"/>
    </source>
</evidence>
<evidence type="ECO:0000259" key="7">
    <source>
        <dbReference type="Pfam" id="PF11846"/>
    </source>
</evidence>
<keyword evidence="9" id="KW-1185">Reference proteome</keyword>
<evidence type="ECO:0000259" key="6">
    <source>
        <dbReference type="Pfam" id="PF04932"/>
    </source>
</evidence>
<feature type="transmembrane region" description="Helical" evidence="5">
    <location>
        <begin position="105"/>
        <end position="131"/>
    </location>
</feature>
<gene>
    <name evidence="8" type="ORF">R0G64_05775</name>
</gene>
<keyword evidence="4 5" id="KW-0472">Membrane</keyword>
<feature type="domain" description="O-antigen ligase-related" evidence="6">
    <location>
        <begin position="182"/>
        <end position="333"/>
    </location>
</feature>
<feature type="transmembrane region" description="Helical" evidence="5">
    <location>
        <begin position="356"/>
        <end position="385"/>
    </location>
</feature>
<evidence type="ECO:0000256" key="3">
    <source>
        <dbReference type="ARBA" id="ARBA00022989"/>
    </source>
</evidence>
<feature type="transmembrane region" description="Helical" evidence="5">
    <location>
        <begin position="319"/>
        <end position="344"/>
    </location>
</feature>
<evidence type="ECO:0000256" key="2">
    <source>
        <dbReference type="ARBA" id="ARBA00022692"/>
    </source>
</evidence>
<keyword evidence="3 5" id="KW-1133">Transmembrane helix</keyword>
<keyword evidence="2 5" id="KW-0812">Transmembrane</keyword>
<feature type="transmembrane region" description="Helical" evidence="5">
    <location>
        <begin position="175"/>
        <end position="191"/>
    </location>
</feature>
<dbReference type="Pfam" id="PF04932">
    <property type="entry name" value="Wzy_C"/>
    <property type="match status" value="1"/>
</dbReference>
<feature type="transmembrane region" description="Helical" evidence="5">
    <location>
        <begin position="197"/>
        <end position="212"/>
    </location>
</feature>
<sequence length="555" mass="62040">MLAISFSNPLHLFPLLNYIEELIAACSVVAGVAWLMWCHREYRFSLGSALWLALGGLFLASALIQPATFASGKLAYLLYWFIGALALIVGEQLDWSDWRTADRLAWVLFVCAVFGTVMGGLRHFGLLWSGFDALVPKVQSERMIGLIGQSNYFGFLCLMGVLSGAWLYHRRAINTLALVVGMGLCICGLLMSGSRSALLGWFCLVVLLWLRGQARGRYCIVLTCGLLSTLVLMPAMPGLLQWLAQFVPEGVLDGRMQAIGQRGIDSPARLTEWKIAFDVWKENPWFGVGIGNYSHAAFTEHVAQGVSSGAGLFTHSHNVFLQLLVELGVLGGIWCLAFGAFFCFSAWRALKWEQNLLPISVLLIFAIYSLFEFPLWIMTFLILNLLLMGSLPGPGITLRLRLSKLFSAVLGFVLFVMVAVYVPLVERFYWSFIQYLVRAPVKIEEYNFMSAMMKDPLMESTGYIIYFANFQVSKKTAVQEREVLERFQRYVPYPPLMARLAILQVATGDADAGKRTVQESRVYYGSSGIEAFIYNSLDEAKAAFPEVDFSVLFQK</sequence>
<feature type="transmembrane region" description="Helical" evidence="5">
    <location>
        <begin position="74"/>
        <end position="93"/>
    </location>
</feature>
<feature type="domain" description="Virulence factor membrane-bound polymerase C-terminal" evidence="7">
    <location>
        <begin position="360"/>
        <end position="526"/>
    </location>
</feature>
<dbReference type="InterPro" id="IPR021797">
    <property type="entry name" value="Wzy_C_2"/>
</dbReference>
<dbReference type="PANTHER" id="PTHR37422:SF13">
    <property type="entry name" value="LIPOPOLYSACCHARIDE BIOSYNTHESIS PROTEIN PA4999-RELATED"/>
    <property type="match status" value="1"/>
</dbReference>
<dbReference type="PANTHER" id="PTHR37422">
    <property type="entry name" value="TEICHURONIC ACID BIOSYNTHESIS PROTEIN TUAE"/>
    <property type="match status" value="1"/>
</dbReference>
<evidence type="ECO:0000313" key="9">
    <source>
        <dbReference type="Proteomes" id="UP001273935"/>
    </source>
</evidence>
<dbReference type="Pfam" id="PF11846">
    <property type="entry name" value="Wzy_C_2"/>
    <property type="match status" value="1"/>
</dbReference>
<comment type="caution">
    <text evidence="8">The sequence shown here is derived from an EMBL/GenBank/DDBJ whole genome shotgun (WGS) entry which is preliminary data.</text>
</comment>
<evidence type="ECO:0000313" key="8">
    <source>
        <dbReference type="EMBL" id="MDV3438943.1"/>
    </source>
</evidence>
<feature type="transmembrane region" description="Helical" evidence="5">
    <location>
        <begin position="49"/>
        <end position="68"/>
    </location>
</feature>
<dbReference type="EMBL" id="JAWJUL010000015">
    <property type="protein sequence ID" value="MDV3438943.1"/>
    <property type="molecule type" value="Genomic_DNA"/>
</dbReference>
<dbReference type="InterPro" id="IPR051533">
    <property type="entry name" value="WaaL-like"/>
</dbReference>
<proteinExistence type="predicted"/>
<feature type="transmembrane region" description="Helical" evidence="5">
    <location>
        <begin position="405"/>
        <end position="424"/>
    </location>
</feature>
<evidence type="ECO:0000256" key="1">
    <source>
        <dbReference type="ARBA" id="ARBA00004141"/>
    </source>
</evidence>
<dbReference type="RefSeq" id="WP_309042240.1">
    <property type="nucleotide sequence ID" value="NZ_CP133395.1"/>
</dbReference>
<name>A0ABU3XLW4_9GAMM</name>
<dbReference type="Proteomes" id="UP001273935">
    <property type="component" value="Unassembled WGS sequence"/>
</dbReference>
<organism evidence="8 9">
    <name type="scientific">Metapseudomonas otitidis</name>
    <dbReference type="NCBI Taxonomy" id="319939"/>
    <lineage>
        <taxon>Bacteria</taxon>
        <taxon>Pseudomonadati</taxon>
        <taxon>Pseudomonadota</taxon>
        <taxon>Gammaproteobacteria</taxon>
        <taxon>Pseudomonadales</taxon>
        <taxon>Pseudomonadaceae</taxon>
        <taxon>Metapseudomonas</taxon>
    </lineage>
</organism>
<feature type="transmembrane region" description="Helical" evidence="5">
    <location>
        <begin position="219"/>
        <end position="244"/>
    </location>
</feature>
<dbReference type="InterPro" id="IPR007016">
    <property type="entry name" value="O-antigen_ligase-rel_domated"/>
</dbReference>
<protein>
    <submittedName>
        <fullName evidence="8">Wzy polymerase domain-containing protein</fullName>
    </submittedName>
</protein>
<evidence type="ECO:0000256" key="5">
    <source>
        <dbReference type="SAM" id="Phobius"/>
    </source>
</evidence>